<keyword evidence="2" id="KW-1185">Reference proteome</keyword>
<dbReference type="EMBL" id="JABXBU010002227">
    <property type="protein sequence ID" value="KAF8774807.1"/>
    <property type="molecule type" value="Genomic_DNA"/>
</dbReference>
<dbReference type="Proteomes" id="UP000807504">
    <property type="component" value="Unassembled WGS sequence"/>
</dbReference>
<name>A0A8T0ELN2_ARGBR</name>
<gene>
    <name evidence="1" type="ORF">HNY73_017320</name>
</gene>
<dbReference type="AlphaFoldDB" id="A0A8T0ELN2"/>
<protein>
    <submittedName>
        <fullName evidence="1">Uncharacterized protein</fullName>
    </submittedName>
</protein>
<evidence type="ECO:0000313" key="1">
    <source>
        <dbReference type="EMBL" id="KAF8774807.1"/>
    </source>
</evidence>
<evidence type="ECO:0000313" key="2">
    <source>
        <dbReference type="Proteomes" id="UP000807504"/>
    </source>
</evidence>
<organism evidence="1 2">
    <name type="scientific">Argiope bruennichi</name>
    <name type="common">Wasp spider</name>
    <name type="synonym">Aranea bruennichi</name>
    <dbReference type="NCBI Taxonomy" id="94029"/>
    <lineage>
        <taxon>Eukaryota</taxon>
        <taxon>Metazoa</taxon>
        <taxon>Ecdysozoa</taxon>
        <taxon>Arthropoda</taxon>
        <taxon>Chelicerata</taxon>
        <taxon>Arachnida</taxon>
        <taxon>Araneae</taxon>
        <taxon>Araneomorphae</taxon>
        <taxon>Entelegynae</taxon>
        <taxon>Araneoidea</taxon>
        <taxon>Araneidae</taxon>
        <taxon>Argiope</taxon>
    </lineage>
</organism>
<accession>A0A8T0ELN2</accession>
<reference evidence="1" key="2">
    <citation type="submission" date="2020-06" db="EMBL/GenBank/DDBJ databases">
        <authorList>
            <person name="Sheffer M."/>
        </authorList>
    </citation>
    <scope>NUCLEOTIDE SEQUENCE</scope>
</reference>
<reference evidence="1" key="1">
    <citation type="journal article" date="2020" name="bioRxiv">
        <title>Chromosome-level reference genome of the European wasp spider Argiope bruennichi: a resource for studies on range expansion and evolutionary adaptation.</title>
        <authorList>
            <person name="Sheffer M.M."/>
            <person name="Hoppe A."/>
            <person name="Krehenwinkel H."/>
            <person name="Uhl G."/>
            <person name="Kuss A.W."/>
            <person name="Jensen L."/>
            <person name="Jensen C."/>
            <person name="Gillespie R.G."/>
            <person name="Hoff K.J."/>
            <person name="Prost S."/>
        </authorList>
    </citation>
    <scope>NUCLEOTIDE SEQUENCE</scope>
</reference>
<proteinExistence type="predicted"/>
<comment type="caution">
    <text evidence="1">The sequence shown here is derived from an EMBL/GenBank/DDBJ whole genome shotgun (WGS) entry which is preliminary data.</text>
</comment>
<sequence>MGVLALNKSGKRPYKGSLMNDAIKCCSPFSIGLSPLTMGHRPKTGTEKYFIRINGTSPIWAVTVAEKQIVSIYLLTFFYLVDFTQRDNDDSQVKCEERRLYAQEVAFFVLLRTHIALHPMLCI</sequence>